<dbReference type="GO" id="GO:0008153">
    <property type="term" value="P:4-aminobenzoate biosynthetic process"/>
    <property type="evidence" value="ECO:0007669"/>
    <property type="project" value="UniProtKB-UniRule"/>
</dbReference>
<dbReference type="InterPro" id="IPR001544">
    <property type="entry name" value="Aminotrans_IV"/>
</dbReference>
<protein>
    <recommendedName>
        <fullName evidence="11 12">Aminodeoxychorismate lyase</fullName>
        <ecNumber evidence="8 12">4.1.3.38</ecNumber>
    </recommendedName>
</protein>
<evidence type="ECO:0000256" key="5">
    <source>
        <dbReference type="ARBA" id="ARBA00022909"/>
    </source>
</evidence>
<evidence type="ECO:0000256" key="3">
    <source>
        <dbReference type="ARBA" id="ARBA00011738"/>
    </source>
</evidence>
<proteinExistence type="inferred from homology"/>
<dbReference type="InterPro" id="IPR050571">
    <property type="entry name" value="Class-IV_PLP-Dep_Aminotrnsfr"/>
</dbReference>
<keyword evidence="6 13" id="KW-0456">Lyase</keyword>
<accession>A0A1M4ZH02</accession>
<dbReference type="InterPro" id="IPR017824">
    <property type="entry name" value="Aminodeoxychorismate_lyase_IV"/>
</dbReference>
<comment type="subunit">
    <text evidence="3">Homodimer.</text>
</comment>
<comment type="similarity">
    <text evidence="2">Belongs to the class-IV pyridoxal-phosphate-dependent aminotransferase family.</text>
</comment>
<gene>
    <name evidence="13" type="ORF">SAMN02745753_01396</name>
</gene>
<keyword evidence="4" id="KW-0663">Pyridoxal phosphate</keyword>
<comment type="function">
    <text evidence="10">Involved in the biosynthesis of p-aminobenzoate (PABA), a precursor of tetrahydrofolate. Converts 4-amino-4-deoxychorismate into 4-aminobenzoate (PABA) and pyruvate.</text>
</comment>
<evidence type="ECO:0000256" key="6">
    <source>
        <dbReference type="ARBA" id="ARBA00023239"/>
    </source>
</evidence>
<dbReference type="GO" id="GO:0046656">
    <property type="term" value="P:folic acid biosynthetic process"/>
    <property type="evidence" value="ECO:0007669"/>
    <property type="project" value="UniProtKB-KW"/>
</dbReference>
<keyword evidence="5" id="KW-0289">Folate biosynthesis</keyword>
<dbReference type="OrthoDB" id="9805628at2"/>
<sequence>MTWFVNYRLDKSVSVVDRGLAYGDGVFETIRVFPQSFLKINDHLSRLYRGLSKLAMPFSLEQKTSLYNFLYSDVLPLIHEESVVKIMISRGEGGRGYLAPENCIHSIIIGILPAPDYQVHREKGVSLSISPVPVSSNRFLAGMKHLNRLENVIAKQYLSSPDFEAIMMNGNRELVECIQSNLFWCKQGVLYTPSLEQSGVQGTYRKAIIERQYDYTIQIGRFLLCDLMAADEVFITNSLMGIVPVIGVTGVSFPIGIHTRKLQILMQAKDMHGVY</sequence>
<dbReference type="Gene3D" id="3.30.470.10">
    <property type="match status" value="1"/>
</dbReference>
<evidence type="ECO:0000256" key="4">
    <source>
        <dbReference type="ARBA" id="ARBA00022898"/>
    </source>
</evidence>
<dbReference type="GO" id="GO:0005829">
    <property type="term" value="C:cytosol"/>
    <property type="evidence" value="ECO:0007669"/>
    <property type="project" value="TreeGrafter"/>
</dbReference>
<dbReference type="FunFam" id="3.20.10.10:FF:000002">
    <property type="entry name" value="D-alanine aminotransferase"/>
    <property type="match status" value="1"/>
</dbReference>
<evidence type="ECO:0000256" key="7">
    <source>
        <dbReference type="ARBA" id="ARBA00035633"/>
    </source>
</evidence>
<organism evidence="13 14">
    <name type="scientific">Marinomonas polaris DSM 16579</name>
    <dbReference type="NCBI Taxonomy" id="1122206"/>
    <lineage>
        <taxon>Bacteria</taxon>
        <taxon>Pseudomonadati</taxon>
        <taxon>Pseudomonadota</taxon>
        <taxon>Gammaproteobacteria</taxon>
        <taxon>Oceanospirillales</taxon>
        <taxon>Oceanospirillaceae</taxon>
        <taxon>Marinomonas</taxon>
    </lineage>
</organism>
<dbReference type="PANTHER" id="PTHR42743:SF2">
    <property type="entry name" value="AMINODEOXYCHORISMATE LYASE"/>
    <property type="match status" value="1"/>
</dbReference>
<evidence type="ECO:0000256" key="8">
    <source>
        <dbReference type="ARBA" id="ARBA00035676"/>
    </source>
</evidence>
<dbReference type="Pfam" id="PF01063">
    <property type="entry name" value="Aminotran_4"/>
    <property type="match status" value="1"/>
</dbReference>
<comment type="pathway">
    <text evidence="7">Cofactor biosynthesis; tetrahydrofolate biosynthesis; 4-aminobenzoate from chorismate: step 2/2.</text>
</comment>
<dbReference type="GO" id="GO:0008696">
    <property type="term" value="F:4-amino-4-deoxychorismate lyase activity"/>
    <property type="evidence" value="ECO:0007669"/>
    <property type="project" value="UniProtKB-UniRule"/>
</dbReference>
<dbReference type="NCBIfam" id="TIGR03461">
    <property type="entry name" value="pabC_Proteo"/>
    <property type="match status" value="1"/>
</dbReference>
<dbReference type="Proteomes" id="UP000184517">
    <property type="component" value="Unassembled WGS sequence"/>
</dbReference>
<dbReference type="RefSeq" id="WP_072839007.1">
    <property type="nucleotide sequence ID" value="NZ_FQVF01000006.1"/>
</dbReference>
<dbReference type="STRING" id="1122206.SAMN02745753_01396"/>
<keyword evidence="14" id="KW-1185">Reference proteome</keyword>
<evidence type="ECO:0000256" key="2">
    <source>
        <dbReference type="ARBA" id="ARBA00009320"/>
    </source>
</evidence>
<comment type="catalytic activity">
    <reaction evidence="9">
        <text>4-amino-4-deoxychorismate = 4-aminobenzoate + pyruvate + H(+)</text>
        <dbReference type="Rhea" id="RHEA:16201"/>
        <dbReference type="ChEBI" id="CHEBI:15361"/>
        <dbReference type="ChEBI" id="CHEBI:15378"/>
        <dbReference type="ChEBI" id="CHEBI:17836"/>
        <dbReference type="ChEBI" id="CHEBI:58406"/>
        <dbReference type="EC" id="4.1.3.38"/>
    </reaction>
</comment>
<evidence type="ECO:0000256" key="10">
    <source>
        <dbReference type="ARBA" id="ARBA00054027"/>
    </source>
</evidence>
<evidence type="ECO:0000256" key="12">
    <source>
        <dbReference type="NCBIfam" id="TIGR03461"/>
    </source>
</evidence>
<name>A0A1M4ZH02_9GAMM</name>
<evidence type="ECO:0000256" key="1">
    <source>
        <dbReference type="ARBA" id="ARBA00001933"/>
    </source>
</evidence>
<comment type="cofactor">
    <cofactor evidence="1">
        <name>pyridoxal 5'-phosphate</name>
        <dbReference type="ChEBI" id="CHEBI:597326"/>
    </cofactor>
</comment>
<evidence type="ECO:0000313" key="14">
    <source>
        <dbReference type="Proteomes" id="UP000184517"/>
    </source>
</evidence>
<dbReference type="GO" id="GO:0030170">
    <property type="term" value="F:pyridoxal phosphate binding"/>
    <property type="evidence" value="ECO:0007669"/>
    <property type="project" value="InterPro"/>
</dbReference>
<evidence type="ECO:0000313" key="13">
    <source>
        <dbReference type="EMBL" id="SHF17255.1"/>
    </source>
</evidence>
<dbReference type="InterPro" id="IPR043132">
    <property type="entry name" value="BCAT-like_C"/>
</dbReference>
<dbReference type="AlphaFoldDB" id="A0A1M4ZH02"/>
<dbReference type="EMBL" id="FQVF01000006">
    <property type="protein sequence ID" value="SHF17255.1"/>
    <property type="molecule type" value="Genomic_DNA"/>
</dbReference>
<dbReference type="EC" id="4.1.3.38" evidence="8 12"/>
<dbReference type="Gene3D" id="3.20.10.10">
    <property type="entry name" value="D-amino Acid Aminotransferase, subunit A, domain 2"/>
    <property type="match status" value="1"/>
</dbReference>
<dbReference type="InterPro" id="IPR043131">
    <property type="entry name" value="BCAT-like_N"/>
</dbReference>
<dbReference type="InterPro" id="IPR036038">
    <property type="entry name" value="Aminotransferase-like"/>
</dbReference>
<evidence type="ECO:0000256" key="11">
    <source>
        <dbReference type="ARBA" id="ARBA00069174"/>
    </source>
</evidence>
<reference evidence="14" key="1">
    <citation type="submission" date="2016-11" db="EMBL/GenBank/DDBJ databases">
        <authorList>
            <person name="Varghese N."/>
            <person name="Submissions S."/>
        </authorList>
    </citation>
    <scope>NUCLEOTIDE SEQUENCE [LARGE SCALE GENOMIC DNA]</scope>
    <source>
        <strain evidence="14">DSM 16579</strain>
    </source>
</reference>
<dbReference type="PANTHER" id="PTHR42743">
    <property type="entry name" value="AMINO-ACID AMINOTRANSFERASE"/>
    <property type="match status" value="1"/>
</dbReference>
<evidence type="ECO:0000256" key="9">
    <source>
        <dbReference type="ARBA" id="ARBA00049529"/>
    </source>
</evidence>
<dbReference type="SUPFAM" id="SSF56752">
    <property type="entry name" value="D-aminoacid aminotransferase-like PLP-dependent enzymes"/>
    <property type="match status" value="1"/>
</dbReference>